<organism evidence="1 2">
    <name type="scientific">Escherichia coli</name>
    <dbReference type="NCBI Taxonomy" id="562"/>
    <lineage>
        <taxon>Bacteria</taxon>
        <taxon>Pseudomonadati</taxon>
        <taxon>Pseudomonadota</taxon>
        <taxon>Gammaproteobacteria</taxon>
        <taxon>Enterobacterales</taxon>
        <taxon>Enterobacteriaceae</taxon>
        <taxon>Escherichia</taxon>
    </lineage>
</organism>
<name>A0A8S0FK65_ECOLX</name>
<dbReference type="AlphaFoldDB" id="A0A8S0FK65"/>
<evidence type="ECO:0008006" key="3">
    <source>
        <dbReference type="Google" id="ProtNLM"/>
    </source>
</evidence>
<evidence type="ECO:0000313" key="1">
    <source>
        <dbReference type="EMBL" id="BBU80538.1"/>
    </source>
</evidence>
<gene>
    <name evidence="1" type="ORF">EIMP300_19380</name>
</gene>
<dbReference type="Proteomes" id="UP000467488">
    <property type="component" value="Chromosome"/>
</dbReference>
<evidence type="ECO:0000313" key="2">
    <source>
        <dbReference type="Proteomes" id="UP000467488"/>
    </source>
</evidence>
<proteinExistence type="predicted"/>
<reference evidence="1 2" key="1">
    <citation type="submission" date="2020-01" db="EMBL/GenBank/DDBJ databases">
        <title>Dynamics of blaIMP-6 dissemination in carbapenem resistant Enterobacteriacea isolated from regional surveillance in Osaka, Japan.</title>
        <authorList>
            <person name="Abe R."/>
            <person name="Akeda Y."/>
            <person name="Sugawara Y."/>
            <person name="Yamamoto N."/>
            <person name="Tomono K."/>
            <person name="Takeuchi D."/>
            <person name="Kawahara R."/>
            <person name="Hamada S."/>
        </authorList>
    </citation>
    <scope>NUCLEOTIDE SEQUENCE [LARGE SCALE GENOMIC DNA]</scope>
    <source>
        <strain evidence="1 2">E300</strain>
    </source>
</reference>
<sequence>MGLAVIAAEDQKFPEHWGFDVTVRALPLSKPWRTTSAMKTVFAVLQRFLSRQPKISFYGMGVAGFEKGWKPD</sequence>
<protein>
    <recommendedName>
        <fullName evidence="3">Monofunctional biosynthetic peptidoglycan transglycosylase</fullName>
    </recommendedName>
</protein>
<accession>A0A8S0FK65</accession>
<dbReference type="EMBL" id="AP022360">
    <property type="protein sequence ID" value="BBU80538.1"/>
    <property type="molecule type" value="Genomic_DNA"/>
</dbReference>